<proteinExistence type="predicted"/>
<dbReference type="RefSeq" id="WP_302041451.1">
    <property type="nucleotide sequence ID" value="NZ_JAUKPO010000034.1"/>
</dbReference>
<name>A0ABT8RF90_9BACT</name>
<comment type="caution">
    <text evidence="1">The sequence shown here is derived from an EMBL/GenBank/DDBJ whole genome shotgun (WGS) entry which is preliminary data.</text>
</comment>
<sequence length="157" mass="17946">MRKKRIEASVQNPVSVDQQWLDLESLTQVEFTSEQIANPIENAFSPDTDSTWRAANPGKQTIRLLFDHPQNSECIRLLFREETQARTQEFLLRYSADGGISYQEILRQQYTFSPPDTCLQVEEYRVQLQGITAMELTIIPDINGGGAHASMVQWQIA</sequence>
<dbReference type="Gene3D" id="2.60.120.260">
    <property type="entry name" value="Galactose-binding domain-like"/>
    <property type="match status" value="1"/>
</dbReference>
<keyword evidence="2" id="KW-1185">Reference proteome</keyword>
<protein>
    <recommendedName>
        <fullName evidence="3">Discoidin domain-containing protein</fullName>
    </recommendedName>
</protein>
<evidence type="ECO:0000313" key="2">
    <source>
        <dbReference type="Proteomes" id="UP001168528"/>
    </source>
</evidence>
<gene>
    <name evidence="1" type="ORF">Q0590_30530</name>
</gene>
<dbReference type="SUPFAM" id="SSF49785">
    <property type="entry name" value="Galactose-binding domain-like"/>
    <property type="match status" value="1"/>
</dbReference>
<evidence type="ECO:0008006" key="3">
    <source>
        <dbReference type="Google" id="ProtNLM"/>
    </source>
</evidence>
<dbReference type="EMBL" id="JAUKPO010000034">
    <property type="protein sequence ID" value="MDO1450649.1"/>
    <property type="molecule type" value="Genomic_DNA"/>
</dbReference>
<dbReference type="InterPro" id="IPR008979">
    <property type="entry name" value="Galactose-bd-like_sf"/>
</dbReference>
<evidence type="ECO:0000313" key="1">
    <source>
        <dbReference type="EMBL" id="MDO1450649.1"/>
    </source>
</evidence>
<accession>A0ABT8RF90</accession>
<dbReference type="Proteomes" id="UP001168528">
    <property type="component" value="Unassembled WGS sequence"/>
</dbReference>
<reference evidence="1" key="1">
    <citation type="submission" date="2023-07" db="EMBL/GenBank/DDBJ databases">
        <title>The genome sequence of Rhodocytophaga aerolata KACC 12507.</title>
        <authorList>
            <person name="Zhang X."/>
        </authorList>
    </citation>
    <scope>NUCLEOTIDE SEQUENCE</scope>
    <source>
        <strain evidence="1">KACC 12507</strain>
    </source>
</reference>
<organism evidence="1 2">
    <name type="scientific">Rhodocytophaga aerolata</name>
    <dbReference type="NCBI Taxonomy" id="455078"/>
    <lineage>
        <taxon>Bacteria</taxon>
        <taxon>Pseudomonadati</taxon>
        <taxon>Bacteroidota</taxon>
        <taxon>Cytophagia</taxon>
        <taxon>Cytophagales</taxon>
        <taxon>Rhodocytophagaceae</taxon>
        <taxon>Rhodocytophaga</taxon>
    </lineage>
</organism>